<evidence type="ECO:0000313" key="2">
    <source>
        <dbReference type="EMBL" id="KDR85972.1"/>
    </source>
</evidence>
<evidence type="ECO:0000256" key="1">
    <source>
        <dbReference type="SAM" id="Coils"/>
    </source>
</evidence>
<sequence>MALDQIPYAEKLRVATEKVLPLFNDINNTLPSSIFWQKISYDEKQRILNDIHNYIEYIWGTTDISVDQIRSSIIGELGPYLAAASRLQNERAEAGLPEREFNFYQFLEYNIRRAEAILKEAERRELGLSETS</sequence>
<evidence type="ECO:0000313" key="3">
    <source>
        <dbReference type="Proteomes" id="UP000027222"/>
    </source>
</evidence>
<name>A0A067TUI8_GALM3</name>
<dbReference type="HOGENOM" id="CLU_1917207_0_0_1"/>
<dbReference type="Proteomes" id="UP000027222">
    <property type="component" value="Unassembled WGS sequence"/>
</dbReference>
<proteinExistence type="predicted"/>
<reference evidence="3" key="1">
    <citation type="journal article" date="2014" name="Proc. Natl. Acad. Sci. U.S.A.">
        <title>Extensive sampling of basidiomycete genomes demonstrates inadequacy of the white-rot/brown-rot paradigm for wood decay fungi.</title>
        <authorList>
            <person name="Riley R."/>
            <person name="Salamov A.A."/>
            <person name="Brown D.W."/>
            <person name="Nagy L.G."/>
            <person name="Floudas D."/>
            <person name="Held B.W."/>
            <person name="Levasseur A."/>
            <person name="Lombard V."/>
            <person name="Morin E."/>
            <person name="Otillar R."/>
            <person name="Lindquist E.A."/>
            <person name="Sun H."/>
            <person name="LaButti K.M."/>
            <person name="Schmutz J."/>
            <person name="Jabbour D."/>
            <person name="Luo H."/>
            <person name="Baker S.E."/>
            <person name="Pisabarro A.G."/>
            <person name="Walton J.D."/>
            <person name="Blanchette R.A."/>
            <person name="Henrissat B."/>
            <person name="Martin F."/>
            <person name="Cullen D."/>
            <person name="Hibbett D.S."/>
            <person name="Grigoriev I.V."/>
        </authorList>
    </citation>
    <scope>NUCLEOTIDE SEQUENCE [LARGE SCALE GENOMIC DNA]</scope>
    <source>
        <strain evidence="3">CBS 339.88</strain>
    </source>
</reference>
<gene>
    <name evidence="2" type="ORF">GALMADRAFT_219027</name>
</gene>
<feature type="coiled-coil region" evidence="1">
    <location>
        <begin position="104"/>
        <end position="131"/>
    </location>
</feature>
<keyword evidence="1" id="KW-0175">Coiled coil</keyword>
<organism evidence="2 3">
    <name type="scientific">Galerina marginata (strain CBS 339.88)</name>
    <dbReference type="NCBI Taxonomy" id="685588"/>
    <lineage>
        <taxon>Eukaryota</taxon>
        <taxon>Fungi</taxon>
        <taxon>Dikarya</taxon>
        <taxon>Basidiomycota</taxon>
        <taxon>Agaricomycotina</taxon>
        <taxon>Agaricomycetes</taxon>
        <taxon>Agaricomycetidae</taxon>
        <taxon>Agaricales</taxon>
        <taxon>Agaricineae</taxon>
        <taxon>Strophariaceae</taxon>
        <taxon>Galerina</taxon>
    </lineage>
</organism>
<accession>A0A067TUI8</accession>
<protein>
    <submittedName>
        <fullName evidence="2">Uncharacterized protein</fullName>
    </submittedName>
</protein>
<keyword evidence="3" id="KW-1185">Reference proteome</keyword>
<dbReference type="AlphaFoldDB" id="A0A067TUI8"/>
<dbReference type="EMBL" id="KL142367">
    <property type="protein sequence ID" value="KDR85972.1"/>
    <property type="molecule type" value="Genomic_DNA"/>
</dbReference>